<dbReference type="Gene3D" id="3.40.109.10">
    <property type="entry name" value="NADH Oxidase"/>
    <property type="match status" value="1"/>
</dbReference>
<evidence type="ECO:0000256" key="2">
    <source>
        <dbReference type="ARBA" id="ARBA00023002"/>
    </source>
</evidence>
<evidence type="ECO:0000256" key="1">
    <source>
        <dbReference type="ARBA" id="ARBA00007118"/>
    </source>
</evidence>
<evidence type="ECO:0000313" key="5">
    <source>
        <dbReference type="EMBL" id="PRY19081.1"/>
    </source>
</evidence>
<evidence type="ECO:0000256" key="3">
    <source>
        <dbReference type="SAM" id="MobiDB-lite"/>
    </source>
</evidence>
<dbReference type="EMBL" id="PVZG01000039">
    <property type="protein sequence ID" value="PRY19081.1"/>
    <property type="molecule type" value="Genomic_DNA"/>
</dbReference>
<keyword evidence="6" id="KW-1185">Reference proteome</keyword>
<dbReference type="AlphaFoldDB" id="A0A2T0RD55"/>
<dbReference type="SUPFAM" id="SSF55469">
    <property type="entry name" value="FMN-dependent nitroreductase-like"/>
    <property type="match status" value="1"/>
</dbReference>
<comment type="similarity">
    <text evidence="1">Belongs to the nitroreductase family.</text>
</comment>
<keyword evidence="2" id="KW-0560">Oxidoreductase</keyword>
<dbReference type="PANTHER" id="PTHR43673:SF10">
    <property type="entry name" value="NADH DEHYDROGENASE_NAD(P)H NITROREDUCTASE XCC3605-RELATED"/>
    <property type="match status" value="1"/>
</dbReference>
<sequence length="210" mass="22527">MGVDAPGGEFGQQRPVGEVDPVGDRTAGVDRDAPDALDRIIKVVHRAPSAGFAQGHRIVVITDPARRAELAAIAEPWYLEHGHQPWISQAPVQIAIGVRESFHHERYQQDDKVEADGSEIPWPVPFWWFDSGALLMLLQLAAANEGLATGFYSPAPPDELAALAAVAGLSDDVALAGVMTLGHAADDPAVPREALGDRRKPLSELVTRID</sequence>
<dbReference type="Proteomes" id="UP000239209">
    <property type="component" value="Unassembled WGS sequence"/>
</dbReference>
<accession>A0A2T0RD55</accession>
<organism evidence="5 6">
    <name type="scientific">Pseudosporangium ferrugineum</name>
    <dbReference type="NCBI Taxonomy" id="439699"/>
    <lineage>
        <taxon>Bacteria</taxon>
        <taxon>Bacillati</taxon>
        <taxon>Actinomycetota</taxon>
        <taxon>Actinomycetes</taxon>
        <taxon>Micromonosporales</taxon>
        <taxon>Micromonosporaceae</taxon>
        <taxon>Pseudosporangium</taxon>
    </lineage>
</organism>
<dbReference type="InterPro" id="IPR029479">
    <property type="entry name" value="Nitroreductase"/>
</dbReference>
<reference evidence="5 6" key="1">
    <citation type="submission" date="2018-03" db="EMBL/GenBank/DDBJ databases">
        <title>Genomic Encyclopedia of Archaeal and Bacterial Type Strains, Phase II (KMG-II): from individual species to whole genera.</title>
        <authorList>
            <person name="Goeker M."/>
        </authorList>
    </citation>
    <scope>NUCLEOTIDE SEQUENCE [LARGE SCALE GENOMIC DNA]</scope>
    <source>
        <strain evidence="5 6">DSM 45348</strain>
    </source>
</reference>
<feature type="region of interest" description="Disordered" evidence="3">
    <location>
        <begin position="1"/>
        <end position="31"/>
    </location>
</feature>
<dbReference type="Pfam" id="PF00881">
    <property type="entry name" value="Nitroreductase"/>
    <property type="match status" value="1"/>
</dbReference>
<gene>
    <name evidence="5" type="ORF">CLV70_13921</name>
</gene>
<dbReference type="GO" id="GO:0016491">
    <property type="term" value="F:oxidoreductase activity"/>
    <property type="evidence" value="ECO:0007669"/>
    <property type="project" value="UniProtKB-KW"/>
</dbReference>
<proteinExistence type="inferred from homology"/>
<dbReference type="PANTHER" id="PTHR43673">
    <property type="entry name" value="NAD(P)H NITROREDUCTASE YDGI-RELATED"/>
    <property type="match status" value="1"/>
</dbReference>
<comment type="caution">
    <text evidence="5">The sequence shown here is derived from an EMBL/GenBank/DDBJ whole genome shotgun (WGS) entry which is preliminary data.</text>
</comment>
<protein>
    <submittedName>
        <fullName evidence="5">Nitroreductase</fullName>
    </submittedName>
</protein>
<dbReference type="InterPro" id="IPR000415">
    <property type="entry name" value="Nitroreductase-like"/>
</dbReference>
<feature type="domain" description="Nitroreductase" evidence="4">
    <location>
        <begin position="34"/>
        <end position="183"/>
    </location>
</feature>
<evidence type="ECO:0000313" key="6">
    <source>
        <dbReference type="Proteomes" id="UP000239209"/>
    </source>
</evidence>
<name>A0A2T0RD55_9ACTN</name>
<evidence type="ECO:0000259" key="4">
    <source>
        <dbReference type="Pfam" id="PF00881"/>
    </source>
</evidence>